<dbReference type="InterPro" id="IPR000380">
    <property type="entry name" value="Topo_IA"/>
</dbReference>
<dbReference type="Gene3D" id="3.30.65.10">
    <property type="entry name" value="Bacterial Topoisomerase I, domain 1"/>
    <property type="match status" value="3"/>
</dbReference>
<feature type="domain" description="DNA topoisomerase type IA zn finger" evidence="1">
    <location>
        <begin position="70"/>
        <end position="105"/>
    </location>
</feature>
<organism evidence="2 3">
    <name type="scientific">Alteromonas ponticola</name>
    <dbReference type="NCBI Taxonomy" id="2720613"/>
    <lineage>
        <taxon>Bacteria</taxon>
        <taxon>Pseudomonadati</taxon>
        <taxon>Pseudomonadota</taxon>
        <taxon>Gammaproteobacteria</taxon>
        <taxon>Alteromonadales</taxon>
        <taxon>Alteromonadaceae</taxon>
        <taxon>Alteromonas/Salinimonas group</taxon>
        <taxon>Alteromonas</taxon>
    </lineage>
</organism>
<feature type="domain" description="DNA topoisomerase type IA zn finger" evidence="1">
    <location>
        <begin position="152"/>
        <end position="180"/>
    </location>
</feature>
<evidence type="ECO:0000313" key="3">
    <source>
        <dbReference type="Proteomes" id="UP000709336"/>
    </source>
</evidence>
<gene>
    <name evidence="2" type="ORF">HCJ96_11235</name>
</gene>
<comment type="caution">
    <text evidence="2">The sequence shown here is derived from an EMBL/GenBank/DDBJ whole genome shotgun (WGS) entry which is preliminary data.</text>
</comment>
<dbReference type="RefSeq" id="WP_169211166.1">
    <property type="nucleotide sequence ID" value="NZ_JAATNW010000006.1"/>
</dbReference>
<dbReference type="PANTHER" id="PTHR42785:SF1">
    <property type="entry name" value="DNA TOPOISOMERASE"/>
    <property type="match status" value="1"/>
</dbReference>
<keyword evidence="3" id="KW-1185">Reference proteome</keyword>
<evidence type="ECO:0000259" key="1">
    <source>
        <dbReference type="Pfam" id="PF01396"/>
    </source>
</evidence>
<dbReference type="PANTHER" id="PTHR42785">
    <property type="entry name" value="DNA TOPOISOMERASE, TYPE IA, CORE"/>
    <property type="match status" value="1"/>
</dbReference>
<feature type="domain" description="DNA topoisomerase type IA zn finger" evidence="1">
    <location>
        <begin position="111"/>
        <end position="148"/>
    </location>
</feature>
<reference evidence="2 3" key="1">
    <citation type="submission" date="2020-03" db="EMBL/GenBank/DDBJ databases">
        <title>Alteromonas ponticola sp. nov., isolated from seawater.</title>
        <authorList>
            <person name="Yoon J.-H."/>
            <person name="Kim Y.-O."/>
        </authorList>
    </citation>
    <scope>NUCLEOTIDE SEQUENCE [LARGE SCALE GENOMIC DNA]</scope>
    <source>
        <strain evidence="2 3">MYP5</strain>
    </source>
</reference>
<dbReference type="Proteomes" id="UP000709336">
    <property type="component" value="Unassembled WGS sequence"/>
</dbReference>
<proteinExistence type="predicted"/>
<dbReference type="InterPro" id="IPR013498">
    <property type="entry name" value="Topo_IA_Znf"/>
</dbReference>
<accession>A0ABX1R553</accession>
<dbReference type="SUPFAM" id="SSF57783">
    <property type="entry name" value="Zinc beta-ribbon"/>
    <property type="match status" value="2"/>
</dbReference>
<protein>
    <recommendedName>
        <fullName evidence="1">DNA topoisomerase type IA zn finger domain-containing protein</fullName>
    </recommendedName>
</protein>
<evidence type="ECO:0000313" key="2">
    <source>
        <dbReference type="EMBL" id="NMH60597.1"/>
    </source>
</evidence>
<name>A0ABX1R553_9ALTE</name>
<feature type="domain" description="DNA topoisomerase type IA zn finger" evidence="1">
    <location>
        <begin position="23"/>
        <end position="58"/>
    </location>
</feature>
<dbReference type="Pfam" id="PF01396">
    <property type="entry name" value="Zn_ribbon_Top1"/>
    <property type="match status" value="4"/>
</dbReference>
<dbReference type="EMBL" id="JAATNW010000006">
    <property type="protein sequence ID" value="NMH60597.1"/>
    <property type="molecule type" value="Genomic_DNA"/>
</dbReference>
<sequence length="182" mass="19850">MSKIDLSLFSAEEHALDDSLGPCPECGKALHIKNSKSGPFVGCSGFPDCHFSKPLHDNQTTTLTAIDGSVCPSCGEGLAVKKGRYGMFVGCSGFPDCQHIAPLKQKTDTTVSCPQCHNGKMSERTNKYGKRFYSCDRYPKCRYVVNWPPVAGTCPNCGWSMLIDKKGVVCCPQPKCDFKQPN</sequence>